<keyword evidence="2" id="KW-0614">Plasmid</keyword>
<gene>
    <name evidence="2" type="ORF">CEQ21_07110</name>
</gene>
<proteinExistence type="predicted"/>
<dbReference type="InterPro" id="IPR000182">
    <property type="entry name" value="GNAT_dom"/>
</dbReference>
<protein>
    <submittedName>
        <fullName evidence="2">GNAT family N-acetyltransferase</fullName>
    </submittedName>
</protein>
<dbReference type="CDD" id="cd04301">
    <property type="entry name" value="NAT_SF"/>
    <property type="match status" value="1"/>
</dbReference>
<dbReference type="Pfam" id="PF00583">
    <property type="entry name" value="Acetyltransf_1"/>
    <property type="match status" value="1"/>
</dbReference>
<dbReference type="SUPFAM" id="SSF55729">
    <property type="entry name" value="Acyl-CoA N-acyltransferases (Nat)"/>
    <property type="match status" value="1"/>
</dbReference>
<accession>A0A553SQQ1</accession>
<comment type="caution">
    <text evidence="2">The sequence shown here is derived from an EMBL/GenBank/DDBJ whole genome shotgun (WGS) entry which is preliminary data.</text>
</comment>
<name>A0A553SQQ1_NIACI</name>
<evidence type="ECO:0000259" key="1">
    <source>
        <dbReference type="PROSITE" id="PS51186"/>
    </source>
</evidence>
<evidence type="ECO:0000313" key="2">
    <source>
        <dbReference type="EMBL" id="TRZ39322.1"/>
    </source>
</evidence>
<dbReference type="GO" id="GO:0016747">
    <property type="term" value="F:acyltransferase activity, transferring groups other than amino-acyl groups"/>
    <property type="evidence" value="ECO:0007669"/>
    <property type="project" value="InterPro"/>
</dbReference>
<dbReference type="PROSITE" id="PS51186">
    <property type="entry name" value="GNAT"/>
    <property type="match status" value="1"/>
</dbReference>
<dbReference type="InterPro" id="IPR016181">
    <property type="entry name" value="Acyl_CoA_acyltransferase"/>
</dbReference>
<organism evidence="2">
    <name type="scientific">Niallia circulans</name>
    <name type="common">Bacillus circulans</name>
    <dbReference type="NCBI Taxonomy" id="1397"/>
    <lineage>
        <taxon>Bacteria</taxon>
        <taxon>Bacillati</taxon>
        <taxon>Bacillota</taxon>
        <taxon>Bacilli</taxon>
        <taxon>Bacillales</taxon>
        <taxon>Bacillaceae</taxon>
        <taxon>Niallia</taxon>
    </lineage>
</organism>
<reference evidence="2" key="1">
    <citation type="submission" date="2018-10" db="EMBL/GenBank/DDBJ databases">
        <title>FDA dAtabase for Regulatory Grade micrObial Sequences (FDA-ARGOS): Supporting development and validation of Infectious Disease Dx tests.</title>
        <authorList>
            <person name="Minogue T."/>
            <person name="Wolcott M."/>
            <person name="Wasieloski L."/>
            <person name="Aguilar W."/>
            <person name="Moore D."/>
            <person name="Tallon L.J."/>
            <person name="Sadzewicz L."/>
            <person name="Sengamalay N."/>
            <person name="Ott S."/>
            <person name="Godinez A."/>
            <person name="Nagaraj S."/>
            <person name="Vavikolanu K."/>
            <person name="Vyas G."/>
            <person name="Nadendla S."/>
            <person name="Aluvathingal J."/>
            <person name="Sichtig H."/>
        </authorList>
    </citation>
    <scope>NUCLEOTIDE SEQUENCE</scope>
    <source>
        <strain evidence="2">FDAARGOS_343</strain>
        <plasmid evidence="2">unnamed1</plasmid>
    </source>
</reference>
<geneLocation type="plasmid" evidence="2">
    <name>unnamed1</name>
</geneLocation>
<sequence>MPNTLWKYRRLVYMYSEEEMIIIDRFNIPKLKGIKSENLILKTNDEELPGTNERNFFCKNNNFKFSLVKEKDGLIEPIFIMDFFKSSKRLQALRKEEPSIKLELLWVKESYRKKGIATYYMKELIKYAKEEGINQIRVIPNPDATNFKEDNKENALNKEHLACFYKKFEDEYLKITFI</sequence>
<dbReference type="EMBL" id="RIBP01000002">
    <property type="protein sequence ID" value="TRZ39322.1"/>
    <property type="molecule type" value="Genomic_DNA"/>
</dbReference>
<keyword evidence="2" id="KW-0808">Transferase</keyword>
<dbReference type="Proteomes" id="UP000319837">
    <property type="component" value="Plasmid unnamed1"/>
</dbReference>
<feature type="domain" description="N-acetyltransferase" evidence="1">
    <location>
        <begin position="26"/>
        <end position="178"/>
    </location>
</feature>
<dbReference type="AlphaFoldDB" id="A0A553SQQ1"/>
<dbReference type="Gene3D" id="3.40.630.30">
    <property type="match status" value="1"/>
</dbReference>